<evidence type="ECO:0000313" key="3">
    <source>
        <dbReference type="Proteomes" id="UP000235672"/>
    </source>
</evidence>
<organism evidence="2 3">
    <name type="scientific">Hyaloscypha hepaticicola</name>
    <dbReference type="NCBI Taxonomy" id="2082293"/>
    <lineage>
        <taxon>Eukaryota</taxon>
        <taxon>Fungi</taxon>
        <taxon>Dikarya</taxon>
        <taxon>Ascomycota</taxon>
        <taxon>Pezizomycotina</taxon>
        <taxon>Leotiomycetes</taxon>
        <taxon>Helotiales</taxon>
        <taxon>Hyaloscyphaceae</taxon>
        <taxon>Hyaloscypha</taxon>
    </lineage>
</organism>
<reference evidence="2 3" key="1">
    <citation type="submission" date="2016-05" db="EMBL/GenBank/DDBJ databases">
        <title>A degradative enzymes factory behind the ericoid mycorrhizal symbiosis.</title>
        <authorList>
            <consortium name="DOE Joint Genome Institute"/>
            <person name="Martino E."/>
            <person name="Morin E."/>
            <person name="Grelet G."/>
            <person name="Kuo A."/>
            <person name="Kohler A."/>
            <person name="Daghino S."/>
            <person name="Barry K."/>
            <person name="Choi C."/>
            <person name="Cichocki N."/>
            <person name="Clum A."/>
            <person name="Copeland A."/>
            <person name="Hainaut M."/>
            <person name="Haridas S."/>
            <person name="Labutti K."/>
            <person name="Lindquist E."/>
            <person name="Lipzen A."/>
            <person name="Khouja H.-R."/>
            <person name="Murat C."/>
            <person name="Ohm R."/>
            <person name="Olson A."/>
            <person name="Spatafora J."/>
            <person name="Veneault-Fourrey C."/>
            <person name="Henrissat B."/>
            <person name="Grigoriev I."/>
            <person name="Martin F."/>
            <person name="Perotto S."/>
        </authorList>
    </citation>
    <scope>NUCLEOTIDE SEQUENCE [LARGE SCALE GENOMIC DNA]</scope>
    <source>
        <strain evidence="2 3">UAMH 7357</strain>
    </source>
</reference>
<dbReference type="GO" id="GO:0046983">
    <property type="term" value="F:protein dimerization activity"/>
    <property type="evidence" value="ECO:0007669"/>
    <property type="project" value="InterPro"/>
</dbReference>
<dbReference type="OrthoDB" id="2133190at2759"/>
<dbReference type="PANTHER" id="PTHR47336">
    <property type="entry name" value="TRANSCRIPTION FACTOR HMS1-RELATED"/>
    <property type="match status" value="1"/>
</dbReference>
<dbReference type="EMBL" id="KZ613487">
    <property type="protein sequence ID" value="PMD20014.1"/>
    <property type="molecule type" value="Genomic_DNA"/>
</dbReference>
<feature type="non-terminal residue" evidence="2">
    <location>
        <position position="1"/>
    </location>
</feature>
<protein>
    <submittedName>
        <fullName evidence="2">HLH-domain-containing protein</fullName>
    </submittedName>
</protein>
<dbReference type="Gene3D" id="4.10.280.10">
    <property type="entry name" value="Helix-loop-helix DNA-binding domain"/>
    <property type="match status" value="1"/>
</dbReference>
<dbReference type="InterPro" id="IPR052099">
    <property type="entry name" value="Regulatory_TF_Diverse"/>
</dbReference>
<dbReference type="Proteomes" id="UP000235672">
    <property type="component" value="Unassembled WGS sequence"/>
</dbReference>
<dbReference type="STRING" id="1745343.A0A2J6Q1C0"/>
<gene>
    <name evidence="2" type="ORF">NA56DRAFT_527657</name>
</gene>
<dbReference type="SUPFAM" id="SSF47459">
    <property type="entry name" value="HLH, helix-loop-helix DNA-binding domain"/>
    <property type="match status" value="1"/>
</dbReference>
<dbReference type="Pfam" id="PF00010">
    <property type="entry name" value="HLH"/>
    <property type="match status" value="1"/>
</dbReference>
<sequence length="90" mass="10312">TNSSRPVKKTAHNMIEKRYRTNLNDKIAALRDSVPSLRVMSKKNSRGEEVHEDLQGLTPAHKLNKATVLSKATEYIAHLEKRNKYLVKEN</sequence>
<dbReference type="AlphaFoldDB" id="A0A2J6Q1C0"/>
<name>A0A2J6Q1C0_9HELO</name>
<dbReference type="InterPro" id="IPR036638">
    <property type="entry name" value="HLH_DNA-bd_sf"/>
</dbReference>
<proteinExistence type="predicted"/>
<feature type="domain" description="BHLH" evidence="1">
    <location>
        <begin position="7"/>
        <end position="79"/>
    </location>
</feature>
<dbReference type="InterPro" id="IPR011598">
    <property type="entry name" value="bHLH_dom"/>
</dbReference>
<dbReference type="PANTHER" id="PTHR47336:SF2">
    <property type="entry name" value="TRANSCRIPTION FACTOR HMS1-RELATED"/>
    <property type="match status" value="1"/>
</dbReference>
<dbReference type="SMART" id="SM00353">
    <property type="entry name" value="HLH"/>
    <property type="match status" value="1"/>
</dbReference>
<accession>A0A2J6Q1C0</accession>
<evidence type="ECO:0000259" key="1">
    <source>
        <dbReference type="PROSITE" id="PS50888"/>
    </source>
</evidence>
<dbReference type="PROSITE" id="PS50888">
    <property type="entry name" value="BHLH"/>
    <property type="match status" value="1"/>
</dbReference>
<evidence type="ECO:0000313" key="2">
    <source>
        <dbReference type="EMBL" id="PMD20014.1"/>
    </source>
</evidence>
<feature type="non-terminal residue" evidence="2">
    <location>
        <position position="90"/>
    </location>
</feature>
<keyword evidence="3" id="KW-1185">Reference proteome</keyword>